<dbReference type="Pfam" id="PF12833">
    <property type="entry name" value="HTH_18"/>
    <property type="match status" value="1"/>
</dbReference>
<evidence type="ECO:0000313" key="6">
    <source>
        <dbReference type="Proteomes" id="UP000443153"/>
    </source>
</evidence>
<keyword evidence="2" id="KW-0238">DNA-binding</keyword>
<gene>
    <name evidence="5" type="ORF">GJ691_19390</name>
</gene>
<accession>A0A6I2MWH3</accession>
<dbReference type="PANTHER" id="PTHR43280">
    <property type="entry name" value="ARAC-FAMILY TRANSCRIPTIONAL REGULATOR"/>
    <property type="match status" value="1"/>
</dbReference>
<dbReference type="InterPro" id="IPR018060">
    <property type="entry name" value="HTH_AraC"/>
</dbReference>
<evidence type="ECO:0000256" key="1">
    <source>
        <dbReference type="ARBA" id="ARBA00023015"/>
    </source>
</evidence>
<evidence type="ECO:0000313" key="5">
    <source>
        <dbReference type="EMBL" id="MRX66326.1"/>
    </source>
</evidence>
<dbReference type="OrthoDB" id="632644at2"/>
<dbReference type="GO" id="GO:0003700">
    <property type="term" value="F:DNA-binding transcription factor activity"/>
    <property type="evidence" value="ECO:0007669"/>
    <property type="project" value="InterPro"/>
</dbReference>
<dbReference type="Proteomes" id="UP000443153">
    <property type="component" value="Unassembled WGS sequence"/>
</dbReference>
<organism evidence="5 6">
    <name type="scientific">Maribacter luteus</name>
    <dbReference type="NCBI Taxonomy" id="2594478"/>
    <lineage>
        <taxon>Bacteria</taxon>
        <taxon>Pseudomonadati</taxon>
        <taxon>Bacteroidota</taxon>
        <taxon>Flavobacteriia</taxon>
        <taxon>Flavobacteriales</taxon>
        <taxon>Flavobacteriaceae</taxon>
        <taxon>Maribacter</taxon>
    </lineage>
</organism>
<feature type="domain" description="HTH araC/xylS-type" evidence="4">
    <location>
        <begin position="196"/>
        <end position="294"/>
    </location>
</feature>
<keyword evidence="1" id="KW-0805">Transcription regulation</keyword>
<evidence type="ECO:0000259" key="4">
    <source>
        <dbReference type="PROSITE" id="PS01124"/>
    </source>
</evidence>
<protein>
    <submittedName>
        <fullName evidence="5">Helix-turn-helix domain-containing protein</fullName>
    </submittedName>
</protein>
<dbReference type="SUPFAM" id="SSF46689">
    <property type="entry name" value="Homeodomain-like"/>
    <property type="match status" value="1"/>
</dbReference>
<dbReference type="RefSeq" id="WP_154370022.1">
    <property type="nucleotide sequence ID" value="NZ_WKJH01000030.1"/>
</dbReference>
<sequence length="297" mass="34428">MKEEFIKKLTTNDFVQIMGEEPQSEQLHVSITEGITQIPINYPFRTADFHLIHVAKGVFKLSINLIIYTLKKNESIGIDPKSVIQILEISNDLKVFNINFTTQFIFDNFFNKASVDAFGYFTHNNVPKLQFTKQEGKILRMLVKMLKFYNQQESSAFKEDLIRSTFGVIVYNYAEKFKKEYPDLKAELTRQEELVLRFWNVLQENVKTDRKVQFYADVLNVTTGHLSKILKEVTGKTASQLIDAAVILEARLLLVDPKFSIAQIAEELQFPDQSFFGKYFKKHVGLSPSAYRKENKK</sequence>
<dbReference type="PANTHER" id="PTHR43280:SF32">
    <property type="entry name" value="TRANSCRIPTIONAL REGULATORY PROTEIN"/>
    <property type="match status" value="1"/>
</dbReference>
<dbReference type="EMBL" id="WKJH01000030">
    <property type="protein sequence ID" value="MRX66326.1"/>
    <property type="molecule type" value="Genomic_DNA"/>
</dbReference>
<dbReference type="Gene3D" id="1.10.10.60">
    <property type="entry name" value="Homeodomain-like"/>
    <property type="match status" value="1"/>
</dbReference>
<name>A0A6I2MWH3_9FLAO</name>
<evidence type="ECO:0000256" key="3">
    <source>
        <dbReference type="ARBA" id="ARBA00023163"/>
    </source>
</evidence>
<proteinExistence type="predicted"/>
<dbReference type="PROSITE" id="PS01124">
    <property type="entry name" value="HTH_ARAC_FAMILY_2"/>
    <property type="match status" value="1"/>
</dbReference>
<evidence type="ECO:0000256" key="2">
    <source>
        <dbReference type="ARBA" id="ARBA00023125"/>
    </source>
</evidence>
<comment type="caution">
    <text evidence="5">The sequence shown here is derived from an EMBL/GenBank/DDBJ whole genome shotgun (WGS) entry which is preliminary data.</text>
</comment>
<dbReference type="SMART" id="SM00342">
    <property type="entry name" value="HTH_ARAC"/>
    <property type="match status" value="1"/>
</dbReference>
<dbReference type="PRINTS" id="PR00032">
    <property type="entry name" value="HTHARAC"/>
</dbReference>
<keyword evidence="3" id="KW-0804">Transcription</keyword>
<keyword evidence="6" id="KW-1185">Reference proteome</keyword>
<reference evidence="5 6" key="1">
    <citation type="submission" date="2019-11" db="EMBL/GenBank/DDBJ databases">
        <title>Maribacter lutea sp. nov., a marine bacterium isolated from intertidal sand.</title>
        <authorList>
            <person name="Liu A."/>
        </authorList>
    </citation>
    <scope>NUCLEOTIDE SEQUENCE [LARGE SCALE GENOMIC DNA]</scope>
    <source>
        <strain evidence="5 6">RZ05</strain>
    </source>
</reference>
<dbReference type="AlphaFoldDB" id="A0A6I2MWH3"/>
<dbReference type="InterPro" id="IPR020449">
    <property type="entry name" value="Tscrpt_reg_AraC-type_HTH"/>
</dbReference>
<dbReference type="InterPro" id="IPR009057">
    <property type="entry name" value="Homeodomain-like_sf"/>
</dbReference>
<dbReference type="GO" id="GO:0043565">
    <property type="term" value="F:sequence-specific DNA binding"/>
    <property type="evidence" value="ECO:0007669"/>
    <property type="project" value="InterPro"/>
</dbReference>